<keyword evidence="5 13" id="KW-0548">Nucleotidyltransferase</keyword>
<evidence type="ECO:0000256" key="5">
    <source>
        <dbReference type="ARBA" id="ARBA00022695"/>
    </source>
</evidence>
<dbReference type="FunFam" id="2.60.120.10:FF:000032">
    <property type="entry name" value="Mannose-1-phosphate guanylyltransferase/mannose-6-phosphate isomerase"/>
    <property type="match status" value="1"/>
</dbReference>
<sequence>MTDIKPIIMAGGSGTRLWPLSRSNFPKQFLSLTGGASMLQNTIARLKGLEHSPVMLICNELHRFIAAEQLRQLNIKHDGILLEPVGRNTAPAIALAAIKATESGQDPLLLVLAADHIIDNVNYFQQSINMARELALSGKLVTFGIIGNKPETGYGYIKRGEVYKHGYIVDSFVEKPDINTAKLYISSGDYYWNSGMFLFKASRYLSELKKFRPDIYSFCKLAMQTQDVDEDFIRINKIAFEACPDDSIDYAVMEHTEDAVVVPMDAGWSDVGGFAALWEVLPKDSEGNVLTGDVKTIATKNTLVFNDNKLITTIGVEDLIIVSTKDALLITHREQAQHVKSIVDKLRLENRDEVNIHQAVYRPWGKYNSIDNGEHFQVKRITVRPGEKISTQMHNYRSEHWIVVSGTAKVVNGIKETLLTENQSTYIPAGVVHTLENPSETDLELIEVQLGSYLGEDDIIRFDD</sequence>
<dbReference type="SUPFAM" id="SSF51182">
    <property type="entry name" value="RmlC-like cupins"/>
    <property type="match status" value="1"/>
</dbReference>
<dbReference type="GO" id="GO:0000271">
    <property type="term" value="P:polysaccharide biosynthetic process"/>
    <property type="evidence" value="ECO:0007669"/>
    <property type="project" value="InterPro"/>
</dbReference>
<dbReference type="InterPro" id="IPR011051">
    <property type="entry name" value="RmlC_Cupin_sf"/>
</dbReference>
<dbReference type="InterPro" id="IPR051161">
    <property type="entry name" value="Mannose-6P_isomerase_type2"/>
</dbReference>
<dbReference type="EMBL" id="LC494355">
    <property type="protein sequence ID" value="BBM63141.1"/>
    <property type="molecule type" value="Genomic_DNA"/>
</dbReference>
<dbReference type="Pfam" id="PF22640">
    <property type="entry name" value="ManC_GMP_beta-helix"/>
    <property type="match status" value="1"/>
</dbReference>
<gene>
    <name evidence="13" type="primary">manC</name>
</gene>
<evidence type="ECO:0000256" key="6">
    <source>
        <dbReference type="ARBA" id="ARBA00022741"/>
    </source>
</evidence>
<dbReference type="FunFam" id="3.90.550.10:FF:000046">
    <property type="entry name" value="Mannose-1-phosphate guanylyltransferase (GDP)"/>
    <property type="match status" value="1"/>
</dbReference>
<name>A0A5A4UBH5_ESCAL</name>
<dbReference type="UniPathway" id="UPA00126">
    <property type="reaction ID" value="UER00930"/>
</dbReference>
<evidence type="ECO:0000313" key="13">
    <source>
        <dbReference type="EMBL" id="BBM63141.1"/>
    </source>
</evidence>
<dbReference type="NCBIfam" id="TIGR01479">
    <property type="entry name" value="GMP_PMI"/>
    <property type="match status" value="1"/>
</dbReference>
<keyword evidence="7" id="KW-0342">GTP-binding</keyword>
<dbReference type="PANTHER" id="PTHR46390:SF1">
    <property type="entry name" value="MANNOSE-1-PHOSPHATE GUANYLYLTRANSFERASE"/>
    <property type="match status" value="1"/>
</dbReference>
<dbReference type="InterPro" id="IPR029044">
    <property type="entry name" value="Nucleotide-diphossugar_trans"/>
</dbReference>
<reference evidence="13" key="1">
    <citation type="submission" date="2019-07" db="EMBL/GenBank/DDBJ databases">
        <title>Overview of O-antigen diversity of Escherichia albertii, an emerging enteropathogen; genetic structure, serology, and development of O-genotyping method.</title>
        <authorList>
            <person name="Ooka T."/>
            <person name="Seto K."/>
            <person name="Ogura Y."/>
            <person name="Iguchi A."/>
            <person name="Imura N."/>
            <person name="Honda M."/>
            <person name="Etoh Y."/>
            <person name="Ikeda T."/>
            <person name="Sugitani W."/>
            <person name="Konno T."/>
            <person name="Kawano K."/>
            <person name="Kudo Y."/>
            <person name="Murakami K."/>
            <person name="Hayashi T."/>
            <person name="Nishi J."/>
        </authorList>
    </citation>
    <scope>NUCLEOTIDE SEQUENCE</scope>
    <source>
        <strain evidence="13">EC06-170</strain>
    </source>
</reference>
<keyword evidence="6" id="KW-0547">Nucleotide-binding</keyword>
<dbReference type="InterPro" id="IPR005835">
    <property type="entry name" value="NTP_transferase_dom"/>
</dbReference>
<evidence type="ECO:0000259" key="11">
    <source>
        <dbReference type="Pfam" id="PF01050"/>
    </source>
</evidence>
<feature type="domain" description="Mannose-6-phosphate isomerase type II C-terminal" evidence="11">
    <location>
        <begin position="350"/>
        <end position="464"/>
    </location>
</feature>
<comment type="pathway">
    <text evidence="1">Nucleotide-sugar biosynthesis; GDP-alpha-D-mannose biosynthesis; GDP-alpha-D-mannose from alpha-D-mannose 1-phosphate (GTP route): step 1/1.</text>
</comment>
<dbReference type="PANTHER" id="PTHR46390">
    <property type="entry name" value="MANNOSE-1-PHOSPHATE GUANYLYLTRANSFERASE"/>
    <property type="match status" value="1"/>
</dbReference>
<dbReference type="InterPro" id="IPR014710">
    <property type="entry name" value="RmlC-like_jellyroll"/>
</dbReference>
<evidence type="ECO:0000259" key="12">
    <source>
        <dbReference type="Pfam" id="PF22640"/>
    </source>
</evidence>
<dbReference type="CDD" id="cd02509">
    <property type="entry name" value="GDP-M1P_Guanylyltransferase"/>
    <property type="match status" value="1"/>
</dbReference>
<dbReference type="InterPro" id="IPR001538">
    <property type="entry name" value="Man6P_isomerase-2_C"/>
</dbReference>
<dbReference type="Gene3D" id="2.60.120.10">
    <property type="entry name" value="Jelly Rolls"/>
    <property type="match status" value="1"/>
</dbReference>
<proteinExistence type="inferred from homology"/>
<evidence type="ECO:0000256" key="9">
    <source>
        <dbReference type="RuleBase" id="RU004190"/>
    </source>
</evidence>
<dbReference type="CDD" id="cd02213">
    <property type="entry name" value="cupin_PMI_typeII_C"/>
    <property type="match status" value="1"/>
</dbReference>
<dbReference type="InterPro" id="IPR054566">
    <property type="entry name" value="ManC/GMP-like_b-helix"/>
</dbReference>
<feature type="domain" description="Nucleotidyl transferase" evidence="10">
    <location>
        <begin position="5"/>
        <end position="284"/>
    </location>
</feature>
<evidence type="ECO:0000256" key="8">
    <source>
        <dbReference type="ARBA" id="ARBA00047343"/>
    </source>
</evidence>
<dbReference type="InterPro" id="IPR049577">
    <property type="entry name" value="GMPP_N"/>
</dbReference>
<evidence type="ECO:0000256" key="1">
    <source>
        <dbReference type="ARBA" id="ARBA00004823"/>
    </source>
</evidence>
<evidence type="ECO:0000256" key="4">
    <source>
        <dbReference type="ARBA" id="ARBA00022679"/>
    </source>
</evidence>
<evidence type="ECO:0000256" key="2">
    <source>
        <dbReference type="ARBA" id="ARBA00006115"/>
    </source>
</evidence>
<dbReference type="GO" id="GO:0005525">
    <property type="term" value="F:GTP binding"/>
    <property type="evidence" value="ECO:0007669"/>
    <property type="project" value="UniProtKB-KW"/>
</dbReference>
<evidence type="ECO:0000256" key="3">
    <source>
        <dbReference type="ARBA" id="ARBA00012387"/>
    </source>
</evidence>
<accession>A0A5A4UBH5</accession>
<comment type="catalytic activity">
    <reaction evidence="8">
        <text>alpha-D-mannose 1-phosphate + GTP + H(+) = GDP-alpha-D-mannose + diphosphate</text>
        <dbReference type="Rhea" id="RHEA:15229"/>
        <dbReference type="ChEBI" id="CHEBI:15378"/>
        <dbReference type="ChEBI" id="CHEBI:33019"/>
        <dbReference type="ChEBI" id="CHEBI:37565"/>
        <dbReference type="ChEBI" id="CHEBI:57527"/>
        <dbReference type="ChEBI" id="CHEBI:58409"/>
        <dbReference type="EC" id="2.7.7.13"/>
    </reaction>
</comment>
<feature type="domain" description="MannoseP isomerase/GMP-like beta-helix" evidence="12">
    <location>
        <begin position="296"/>
        <end position="346"/>
    </location>
</feature>
<dbReference type="EC" id="2.7.7.13" evidence="3"/>
<dbReference type="AlphaFoldDB" id="A0A5A4UBH5"/>
<dbReference type="SUPFAM" id="SSF53448">
    <property type="entry name" value="Nucleotide-diphospho-sugar transferases"/>
    <property type="match status" value="1"/>
</dbReference>
<keyword evidence="4 13" id="KW-0808">Transferase</keyword>
<evidence type="ECO:0000256" key="7">
    <source>
        <dbReference type="ARBA" id="ARBA00023134"/>
    </source>
</evidence>
<evidence type="ECO:0000259" key="10">
    <source>
        <dbReference type="Pfam" id="PF00483"/>
    </source>
</evidence>
<dbReference type="Pfam" id="PF01050">
    <property type="entry name" value="MannoseP_isomer"/>
    <property type="match status" value="1"/>
</dbReference>
<dbReference type="Pfam" id="PF00483">
    <property type="entry name" value="NTP_transferase"/>
    <property type="match status" value="1"/>
</dbReference>
<dbReference type="InterPro" id="IPR006375">
    <property type="entry name" value="Man1P_GuaTrfase/Man6P_Isoase"/>
</dbReference>
<organism evidence="13">
    <name type="scientific">Escherichia albertii</name>
    <dbReference type="NCBI Taxonomy" id="208962"/>
    <lineage>
        <taxon>Bacteria</taxon>
        <taxon>Pseudomonadati</taxon>
        <taxon>Pseudomonadota</taxon>
        <taxon>Gammaproteobacteria</taxon>
        <taxon>Enterobacterales</taxon>
        <taxon>Enterobacteriaceae</taxon>
        <taxon>Escherichia</taxon>
    </lineage>
</organism>
<dbReference type="Gene3D" id="3.90.550.10">
    <property type="entry name" value="Spore Coat Polysaccharide Biosynthesis Protein SpsA, Chain A"/>
    <property type="match status" value="1"/>
</dbReference>
<dbReference type="GO" id="GO:0004475">
    <property type="term" value="F:mannose-1-phosphate guanylyltransferase (GTP) activity"/>
    <property type="evidence" value="ECO:0007669"/>
    <property type="project" value="UniProtKB-EC"/>
</dbReference>
<dbReference type="GO" id="GO:0009298">
    <property type="term" value="P:GDP-mannose biosynthetic process"/>
    <property type="evidence" value="ECO:0007669"/>
    <property type="project" value="UniProtKB-UniPathway"/>
</dbReference>
<protein>
    <recommendedName>
        <fullName evidence="3">mannose-1-phosphate guanylyltransferase</fullName>
        <ecNumber evidence="3">2.7.7.13</ecNumber>
    </recommendedName>
</protein>
<comment type="similarity">
    <text evidence="2 9">Belongs to the mannose-6-phosphate isomerase type 2 family.</text>
</comment>